<dbReference type="Proteomes" id="UP000177707">
    <property type="component" value="Unassembled WGS sequence"/>
</dbReference>
<dbReference type="AlphaFoldDB" id="A0A1G2TZZ9"/>
<protein>
    <submittedName>
        <fullName evidence="1">Uncharacterized protein</fullName>
    </submittedName>
</protein>
<name>A0A1G2TZZ9_9BACT</name>
<proteinExistence type="predicted"/>
<comment type="caution">
    <text evidence="1">The sequence shown here is derived from an EMBL/GenBank/DDBJ whole genome shotgun (WGS) entry which is preliminary data.</text>
</comment>
<evidence type="ECO:0000313" key="1">
    <source>
        <dbReference type="EMBL" id="OHB02773.1"/>
    </source>
</evidence>
<dbReference type="STRING" id="1802758.A3A96_01360"/>
<reference evidence="1 2" key="1">
    <citation type="journal article" date="2016" name="Nat. Commun.">
        <title>Thousands of microbial genomes shed light on interconnected biogeochemical processes in an aquifer system.</title>
        <authorList>
            <person name="Anantharaman K."/>
            <person name="Brown C.T."/>
            <person name="Hug L.A."/>
            <person name="Sharon I."/>
            <person name="Castelle C.J."/>
            <person name="Probst A.J."/>
            <person name="Thomas B.C."/>
            <person name="Singh A."/>
            <person name="Wilkins M.J."/>
            <person name="Karaoz U."/>
            <person name="Brodie E.L."/>
            <person name="Williams K.H."/>
            <person name="Hubbard S.S."/>
            <person name="Banfield J.F."/>
        </authorList>
    </citation>
    <scope>NUCLEOTIDE SEQUENCE [LARGE SCALE GENOMIC DNA]</scope>
</reference>
<accession>A0A1G2TZZ9</accession>
<gene>
    <name evidence="1" type="ORF">A3A96_01360</name>
</gene>
<evidence type="ECO:0000313" key="2">
    <source>
        <dbReference type="Proteomes" id="UP000177707"/>
    </source>
</evidence>
<organism evidence="1 2">
    <name type="scientific">Candidatus Zambryskibacteria bacterium RIFCSPLOWO2_01_FULL_39_39</name>
    <dbReference type="NCBI Taxonomy" id="1802758"/>
    <lineage>
        <taxon>Bacteria</taxon>
        <taxon>Candidatus Zambryskiibacteriota</taxon>
    </lineage>
</organism>
<dbReference type="EMBL" id="MHWB01000001">
    <property type="protein sequence ID" value="OHB02773.1"/>
    <property type="molecule type" value="Genomic_DNA"/>
</dbReference>
<sequence length="66" mass="7378">MLYFYQNTSWGFLPFHGCGDILLYLRACGQSSVPKSGKASKKMSRRGVLLGMLLQIAASEDMERMS</sequence>